<protein>
    <submittedName>
        <fullName evidence="1">Uncharacterized protein</fullName>
    </submittedName>
</protein>
<dbReference type="RefSeq" id="XP_013352085.1">
    <property type="nucleotide sequence ID" value="XM_013496631.1"/>
</dbReference>
<accession>U6JXP6</accession>
<evidence type="ECO:0000313" key="2">
    <source>
        <dbReference type="Proteomes" id="UP000030744"/>
    </source>
</evidence>
<proteinExistence type="predicted"/>
<organism evidence="1 2">
    <name type="scientific">Eimeria mitis</name>
    <dbReference type="NCBI Taxonomy" id="44415"/>
    <lineage>
        <taxon>Eukaryota</taxon>
        <taxon>Sar</taxon>
        <taxon>Alveolata</taxon>
        <taxon>Apicomplexa</taxon>
        <taxon>Conoidasida</taxon>
        <taxon>Coccidia</taxon>
        <taxon>Eucoccidiorida</taxon>
        <taxon>Eimeriorina</taxon>
        <taxon>Eimeriidae</taxon>
        <taxon>Eimeria</taxon>
    </lineage>
</organism>
<keyword evidence="2" id="KW-1185">Reference proteome</keyword>
<name>U6JXP6_9EIME</name>
<sequence length="395" mass="42568">MPSAHWRRAGYGCKDVLHSRARVQIWLPQPAGRSAVLYLHVRRNVRPPVTAQQVRVGRYVEEYAAPALICVPRSVSLHRLNAGLLDKFINGSHGHRVSNSGGKRTECALASVKLSGVGARLRASLVTGSCTRHRGNLMTAAGHAVRACVVMVRGRLAQRRMGAEVAPKGCGLHRRTVLTVQPVRVQRWLPKVAVSTGGPSSLCSRSARHIHPPATAVRQRDDLLLYLRVYPRGSTNASTPHHRQAEGLPHATAERGALWCCKGAWHVATLVEQWHSAPASGQTLADSLHHAAAVTGGLWFLDGLEDGRSCGCAVDVCVVLLAFLACISGALVQAWIAERRGVSGALHLQVALRIACVDANAVVTWRFGLLCVTECLARGVYVNTVHPSADETLLT</sequence>
<reference evidence="1" key="2">
    <citation type="submission" date="2013-10" db="EMBL/GenBank/DDBJ databases">
        <authorList>
            <person name="Aslett M."/>
        </authorList>
    </citation>
    <scope>NUCLEOTIDE SEQUENCE [LARGE SCALE GENOMIC DNA]</scope>
    <source>
        <strain evidence="1">Houghton</strain>
    </source>
</reference>
<evidence type="ECO:0000313" key="1">
    <source>
        <dbReference type="EMBL" id="CDJ29516.1"/>
    </source>
</evidence>
<dbReference type="EMBL" id="HG681953">
    <property type="protein sequence ID" value="CDJ29516.1"/>
    <property type="molecule type" value="Genomic_DNA"/>
</dbReference>
<dbReference type="Proteomes" id="UP000030744">
    <property type="component" value="Unassembled WGS sequence"/>
</dbReference>
<reference evidence="1" key="1">
    <citation type="submission" date="2013-10" db="EMBL/GenBank/DDBJ databases">
        <title>Genomic analysis of the causative agents of coccidiosis in chickens.</title>
        <authorList>
            <person name="Reid A.J."/>
            <person name="Blake D."/>
            <person name="Billington K."/>
            <person name="Browne H."/>
            <person name="Dunn M."/>
            <person name="Hung S."/>
            <person name="Kawahara F."/>
            <person name="Miranda-Saavedra D."/>
            <person name="Mourier T."/>
            <person name="Nagra H."/>
            <person name="Otto T.D."/>
            <person name="Rawlings N."/>
            <person name="Sanchez A."/>
            <person name="Sanders M."/>
            <person name="Subramaniam C."/>
            <person name="Tay Y."/>
            <person name="Dear P."/>
            <person name="Doerig C."/>
            <person name="Gruber A."/>
            <person name="Parkinson J."/>
            <person name="Shirley M."/>
            <person name="Wan K.L."/>
            <person name="Berriman M."/>
            <person name="Tomley F."/>
            <person name="Pain A."/>
        </authorList>
    </citation>
    <scope>NUCLEOTIDE SEQUENCE [LARGE SCALE GENOMIC DNA]</scope>
    <source>
        <strain evidence="1">Houghton</strain>
    </source>
</reference>
<dbReference type="VEuPathDB" id="ToxoDB:EMH_0050290"/>
<gene>
    <name evidence="1" type="ORF">EMH_0050290</name>
</gene>
<dbReference type="AlphaFoldDB" id="U6JXP6"/>
<dbReference type="GeneID" id="25379713"/>